<gene>
    <name evidence="2" type="ORF">Q8A67_015081</name>
</gene>
<sequence>MSKRHNTLERKSIALQLDASHPASPDGGSVRGRGARGFEGPPPLAGTPRKAPALRTDRNESGFTAKPHPRILPEIWGDEPGVPGRSDLVVLEEPFELFAMEAATSPPFKSTSRMGSGGRKSSVERITRLLPATVEPPDIPSPPCPTEVEPLRMWSENHSW</sequence>
<feature type="compositionally biased region" description="Basic and acidic residues" evidence="1">
    <location>
        <begin position="1"/>
        <end position="12"/>
    </location>
</feature>
<accession>A0AA88TLK1</accession>
<dbReference type="AlphaFoldDB" id="A0AA88TLK1"/>
<feature type="region of interest" description="Disordered" evidence="1">
    <location>
        <begin position="1"/>
        <end position="79"/>
    </location>
</feature>
<evidence type="ECO:0000256" key="1">
    <source>
        <dbReference type="SAM" id="MobiDB-lite"/>
    </source>
</evidence>
<organism evidence="2 3">
    <name type="scientific">Cirrhinus molitorella</name>
    <name type="common">mud carp</name>
    <dbReference type="NCBI Taxonomy" id="172907"/>
    <lineage>
        <taxon>Eukaryota</taxon>
        <taxon>Metazoa</taxon>
        <taxon>Chordata</taxon>
        <taxon>Craniata</taxon>
        <taxon>Vertebrata</taxon>
        <taxon>Euteleostomi</taxon>
        <taxon>Actinopterygii</taxon>
        <taxon>Neopterygii</taxon>
        <taxon>Teleostei</taxon>
        <taxon>Ostariophysi</taxon>
        <taxon>Cypriniformes</taxon>
        <taxon>Cyprinidae</taxon>
        <taxon>Labeoninae</taxon>
        <taxon>Labeonini</taxon>
        <taxon>Cirrhinus</taxon>
    </lineage>
</organism>
<feature type="region of interest" description="Disordered" evidence="1">
    <location>
        <begin position="130"/>
        <end position="160"/>
    </location>
</feature>
<evidence type="ECO:0000313" key="2">
    <source>
        <dbReference type="EMBL" id="KAK2889706.1"/>
    </source>
</evidence>
<dbReference type="Proteomes" id="UP001187343">
    <property type="component" value="Unassembled WGS sequence"/>
</dbReference>
<name>A0AA88TLK1_9TELE</name>
<protein>
    <submittedName>
        <fullName evidence="2">Uncharacterized protein</fullName>
    </submittedName>
</protein>
<reference evidence="2" key="1">
    <citation type="submission" date="2023-08" db="EMBL/GenBank/DDBJ databases">
        <title>Chromosome-level Genome Assembly of mud carp (Cirrhinus molitorella).</title>
        <authorList>
            <person name="Liu H."/>
        </authorList>
    </citation>
    <scope>NUCLEOTIDE SEQUENCE</scope>
    <source>
        <strain evidence="2">Prfri</strain>
        <tissue evidence="2">Muscle</tissue>
    </source>
</reference>
<keyword evidence="3" id="KW-1185">Reference proteome</keyword>
<proteinExistence type="predicted"/>
<dbReference type="EMBL" id="JAUYZG010000014">
    <property type="protein sequence ID" value="KAK2889706.1"/>
    <property type="molecule type" value="Genomic_DNA"/>
</dbReference>
<comment type="caution">
    <text evidence="2">The sequence shown here is derived from an EMBL/GenBank/DDBJ whole genome shotgun (WGS) entry which is preliminary data.</text>
</comment>
<evidence type="ECO:0000313" key="3">
    <source>
        <dbReference type="Proteomes" id="UP001187343"/>
    </source>
</evidence>